<feature type="transmembrane region" description="Helical" evidence="7">
    <location>
        <begin position="64"/>
        <end position="85"/>
    </location>
</feature>
<feature type="domain" description="YetF C-terminal" evidence="8">
    <location>
        <begin position="87"/>
        <end position="156"/>
    </location>
</feature>
<evidence type="ECO:0000256" key="6">
    <source>
        <dbReference type="ARBA" id="ARBA00023136"/>
    </source>
</evidence>
<dbReference type="PANTHER" id="PTHR34582:SF6">
    <property type="entry name" value="UPF0702 TRANSMEMBRANE PROTEIN YCAP"/>
    <property type="match status" value="1"/>
</dbReference>
<feature type="transmembrane region" description="Helical" evidence="7">
    <location>
        <begin position="41"/>
        <end position="58"/>
    </location>
</feature>
<evidence type="ECO:0000259" key="9">
    <source>
        <dbReference type="Pfam" id="PF20730"/>
    </source>
</evidence>
<name>A0ABU2ZF32_9SPHN</name>
<comment type="subcellular location">
    <subcellularLocation>
        <location evidence="1">Cell membrane</location>
        <topology evidence="1">Multi-pass membrane protein</topology>
    </subcellularLocation>
</comment>
<dbReference type="Pfam" id="PF04239">
    <property type="entry name" value="DUF421"/>
    <property type="match status" value="1"/>
</dbReference>
<keyword evidence="5 7" id="KW-1133">Transmembrane helix</keyword>
<accession>A0ABU2ZF32</accession>
<dbReference type="Gene3D" id="3.30.240.20">
    <property type="entry name" value="bsu07140 like domains"/>
    <property type="match status" value="1"/>
</dbReference>
<evidence type="ECO:0000313" key="10">
    <source>
        <dbReference type="EMBL" id="MDT0575213.1"/>
    </source>
</evidence>
<dbReference type="Pfam" id="PF20730">
    <property type="entry name" value="YetF_N"/>
    <property type="match status" value="1"/>
</dbReference>
<sequence>MFPDPWSGVVSTALMTVAAYLCLIIVLRIAGKRSLSKLNPFDFVVTVALGALLASIILQPGTALIDGLVAVAGLLLLQGLVASMCRKSARFARLVRSPPRLLLTDGVIHENALKREGITRAEVEAAIRKNGHGRIEDVTAVVVESNGKLSVICAQSAAQCSALRSVLGPDERSS</sequence>
<dbReference type="InterPro" id="IPR048454">
    <property type="entry name" value="YetF_N"/>
</dbReference>
<evidence type="ECO:0000256" key="5">
    <source>
        <dbReference type="ARBA" id="ARBA00022989"/>
    </source>
</evidence>
<dbReference type="InterPro" id="IPR023090">
    <property type="entry name" value="UPF0702_alpha/beta_dom_sf"/>
</dbReference>
<evidence type="ECO:0000256" key="7">
    <source>
        <dbReference type="SAM" id="Phobius"/>
    </source>
</evidence>
<evidence type="ECO:0000256" key="2">
    <source>
        <dbReference type="ARBA" id="ARBA00006448"/>
    </source>
</evidence>
<organism evidence="10 11">
    <name type="scientific">Croceicoccus esteveae</name>
    <dbReference type="NCBI Taxonomy" id="3075597"/>
    <lineage>
        <taxon>Bacteria</taxon>
        <taxon>Pseudomonadati</taxon>
        <taxon>Pseudomonadota</taxon>
        <taxon>Alphaproteobacteria</taxon>
        <taxon>Sphingomonadales</taxon>
        <taxon>Erythrobacteraceae</taxon>
        <taxon>Croceicoccus</taxon>
    </lineage>
</organism>
<keyword evidence="11" id="KW-1185">Reference proteome</keyword>
<dbReference type="Proteomes" id="UP001259803">
    <property type="component" value="Unassembled WGS sequence"/>
</dbReference>
<gene>
    <name evidence="10" type="ORF">RM533_03320</name>
</gene>
<evidence type="ECO:0000256" key="1">
    <source>
        <dbReference type="ARBA" id="ARBA00004651"/>
    </source>
</evidence>
<comment type="caution">
    <text evidence="10">The sequence shown here is derived from an EMBL/GenBank/DDBJ whole genome shotgun (WGS) entry which is preliminary data.</text>
</comment>
<evidence type="ECO:0000313" key="11">
    <source>
        <dbReference type="Proteomes" id="UP001259803"/>
    </source>
</evidence>
<keyword evidence="6 7" id="KW-0472">Membrane</keyword>
<reference evidence="10 11" key="1">
    <citation type="submission" date="2023-09" db="EMBL/GenBank/DDBJ databases">
        <authorList>
            <person name="Rey-Velasco X."/>
        </authorList>
    </citation>
    <scope>NUCLEOTIDE SEQUENCE [LARGE SCALE GENOMIC DNA]</scope>
    <source>
        <strain evidence="10 11">F390</strain>
    </source>
</reference>
<dbReference type="PANTHER" id="PTHR34582">
    <property type="entry name" value="UPF0702 TRANSMEMBRANE PROTEIN YCAP"/>
    <property type="match status" value="1"/>
</dbReference>
<evidence type="ECO:0000256" key="3">
    <source>
        <dbReference type="ARBA" id="ARBA00022475"/>
    </source>
</evidence>
<dbReference type="EMBL" id="JAVRHS010000002">
    <property type="protein sequence ID" value="MDT0575213.1"/>
    <property type="molecule type" value="Genomic_DNA"/>
</dbReference>
<proteinExistence type="inferred from homology"/>
<evidence type="ECO:0000256" key="4">
    <source>
        <dbReference type="ARBA" id="ARBA00022692"/>
    </source>
</evidence>
<comment type="similarity">
    <text evidence="2">Belongs to the UPF0702 family.</text>
</comment>
<feature type="domain" description="YetF-like N-terminal transmembrane" evidence="9">
    <location>
        <begin position="11"/>
        <end position="72"/>
    </location>
</feature>
<keyword evidence="4 7" id="KW-0812">Transmembrane</keyword>
<keyword evidence="3" id="KW-1003">Cell membrane</keyword>
<protein>
    <submittedName>
        <fullName evidence="10">DUF421 domain-containing protein</fullName>
    </submittedName>
</protein>
<dbReference type="RefSeq" id="WP_311339793.1">
    <property type="nucleotide sequence ID" value="NZ_JAVRHS010000002.1"/>
</dbReference>
<dbReference type="InterPro" id="IPR007353">
    <property type="entry name" value="DUF421"/>
</dbReference>
<feature type="transmembrane region" description="Helical" evidence="7">
    <location>
        <begin position="6"/>
        <end position="29"/>
    </location>
</feature>
<evidence type="ECO:0000259" key="8">
    <source>
        <dbReference type="Pfam" id="PF04239"/>
    </source>
</evidence>